<dbReference type="PANTHER" id="PTHR40590:SF1">
    <property type="entry name" value="CYTOPLASMIC PROTEIN"/>
    <property type="match status" value="1"/>
</dbReference>
<organism evidence="1 2">
    <name type="scientific">Tolumonas osonensis</name>
    <dbReference type="NCBI Taxonomy" id="675874"/>
    <lineage>
        <taxon>Bacteria</taxon>
        <taxon>Pseudomonadati</taxon>
        <taxon>Pseudomonadota</taxon>
        <taxon>Gammaproteobacteria</taxon>
        <taxon>Aeromonadales</taxon>
        <taxon>Aeromonadaceae</taxon>
        <taxon>Tolumonas</taxon>
    </lineage>
</organism>
<dbReference type="Pfam" id="PF01963">
    <property type="entry name" value="TraB_PrgY_gumN"/>
    <property type="match status" value="1"/>
</dbReference>
<proteinExistence type="predicted"/>
<dbReference type="AlphaFoldDB" id="A0A841GFI0"/>
<keyword evidence="2" id="KW-1185">Reference proteome</keyword>
<name>A0A841GFI0_9GAMM</name>
<accession>A0A841GFI0</accession>
<dbReference type="CDD" id="cd14789">
    <property type="entry name" value="Tiki"/>
    <property type="match status" value="1"/>
</dbReference>
<comment type="caution">
    <text evidence="1">The sequence shown here is derived from an EMBL/GenBank/DDBJ whole genome shotgun (WGS) entry which is preliminary data.</text>
</comment>
<sequence length="305" mass="34709">MKKRLRHYGNSLISGMKEASWLGLLLLSLSPGHILAASAPDFWLAERGSQKLWLLGSIHVGSEEMYPLSPVIMQSWASAENLIVETDLSNSPENNQTLLNYAMLPPDTALIRQLSEPLYRKTMDVASQYQLKEPLLAHFRPWFIAITLQQQAIQLAGYQPAFGIDQYFISQAKNRQVPVTWLETPEQQLTYLANLGDIEDDFLDATLQQISKVHEDLPELIKAWEKGDREKIQALLDDDATSPELQHYLKQYLIKERNQRWIPKIMAQSPANHFIVVGAMHLYGNDGLLKLLESNGYKLTNVNTK</sequence>
<evidence type="ECO:0008006" key="3">
    <source>
        <dbReference type="Google" id="ProtNLM"/>
    </source>
</evidence>
<gene>
    <name evidence="1" type="ORF">HNR75_002269</name>
</gene>
<dbReference type="InterPro" id="IPR002816">
    <property type="entry name" value="TraB/PrgY/GumN_fam"/>
</dbReference>
<evidence type="ECO:0000313" key="1">
    <source>
        <dbReference type="EMBL" id="MBB6056337.1"/>
    </source>
</evidence>
<evidence type="ECO:0000313" key="2">
    <source>
        <dbReference type="Proteomes" id="UP000585721"/>
    </source>
</evidence>
<dbReference type="PANTHER" id="PTHR40590">
    <property type="entry name" value="CYTOPLASMIC PROTEIN-RELATED"/>
    <property type="match status" value="1"/>
</dbReference>
<dbReference type="RefSeq" id="WP_188027058.1">
    <property type="nucleotide sequence ID" value="NZ_JACHGR010000007.1"/>
</dbReference>
<dbReference type="EMBL" id="JACHGR010000007">
    <property type="protein sequence ID" value="MBB6056337.1"/>
    <property type="molecule type" value="Genomic_DNA"/>
</dbReference>
<protein>
    <recommendedName>
        <fullName evidence="3">TraB/GumN family protein</fullName>
    </recommendedName>
</protein>
<dbReference type="Proteomes" id="UP000585721">
    <property type="component" value="Unassembled WGS sequence"/>
</dbReference>
<dbReference type="InterPro" id="IPR047111">
    <property type="entry name" value="YbaP-like"/>
</dbReference>
<reference evidence="1 2" key="1">
    <citation type="submission" date="2020-08" db="EMBL/GenBank/DDBJ databases">
        <title>Genomic Encyclopedia of Type Strains, Phase IV (KMG-IV): sequencing the most valuable type-strain genomes for metagenomic binning, comparative biology and taxonomic classification.</title>
        <authorList>
            <person name="Goeker M."/>
        </authorList>
    </citation>
    <scope>NUCLEOTIDE SEQUENCE [LARGE SCALE GENOMIC DNA]</scope>
    <source>
        <strain evidence="1 2">DSM 22975</strain>
    </source>
</reference>